<organism evidence="2 3">
    <name type="scientific">Fomitiporia mediterranea (strain MF3/22)</name>
    <name type="common">Grapevine white-rot fungus</name>
    <dbReference type="NCBI Taxonomy" id="694068"/>
    <lineage>
        <taxon>Eukaryota</taxon>
        <taxon>Fungi</taxon>
        <taxon>Dikarya</taxon>
        <taxon>Basidiomycota</taxon>
        <taxon>Agaricomycotina</taxon>
        <taxon>Agaricomycetes</taxon>
        <taxon>Hymenochaetales</taxon>
        <taxon>Hymenochaetaceae</taxon>
        <taxon>Fomitiporia</taxon>
    </lineage>
</organism>
<dbReference type="EMBL" id="JH717985">
    <property type="protein sequence ID" value="EJC97750.1"/>
    <property type="molecule type" value="Genomic_DNA"/>
</dbReference>
<evidence type="ECO:0000313" key="2">
    <source>
        <dbReference type="EMBL" id="EJC97750.1"/>
    </source>
</evidence>
<protein>
    <submittedName>
        <fullName evidence="2">Uncharacterized protein</fullName>
    </submittedName>
</protein>
<keyword evidence="3" id="KW-1185">Reference proteome</keyword>
<sequence>MPELAKFRYILTVALSDFTWLAEAGEERRRAMKGKPPATWYGIPHSTLRAKRSYLGAKEAKVSTFEGTYLGAGSVHRQAGETKWMDVLTPTLMRWNGISAFWTDNLQRDAHTRRTFYKQKNSVHTLSQAFITHLSSGFRQRWRRHNGSELCTIAETDSSRWPRTHDAEGEDNTGEMGRKDTRERPSNLGDRPGEVSASTTKV</sequence>
<evidence type="ECO:0000256" key="1">
    <source>
        <dbReference type="SAM" id="MobiDB-lite"/>
    </source>
</evidence>
<feature type="compositionally biased region" description="Basic and acidic residues" evidence="1">
    <location>
        <begin position="157"/>
        <end position="167"/>
    </location>
</feature>
<feature type="compositionally biased region" description="Basic and acidic residues" evidence="1">
    <location>
        <begin position="176"/>
        <end position="185"/>
    </location>
</feature>
<dbReference type="RefSeq" id="XP_007271974.1">
    <property type="nucleotide sequence ID" value="XM_007271912.1"/>
</dbReference>
<name>R7SH90_FOMME</name>
<proteinExistence type="predicted"/>
<gene>
    <name evidence="2" type="ORF">FOMMEDRAFT_162559</name>
</gene>
<dbReference type="AlphaFoldDB" id="R7SH90"/>
<feature type="region of interest" description="Disordered" evidence="1">
    <location>
        <begin position="155"/>
        <end position="202"/>
    </location>
</feature>
<dbReference type="KEGG" id="fme:FOMMEDRAFT_162559"/>
<dbReference type="GeneID" id="18675857"/>
<accession>R7SH90</accession>
<evidence type="ECO:0000313" key="3">
    <source>
        <dbReference type="Proteomes" id="UP000053630"/>
    </source>
</evidence>
<dbReference type="Proteomes" id="UP000053630">
    <property type="component" value="Unassembled WGS sequence"/>
</dbReference>
<reference evidence="3" key="1">
    <citation type="journal article" date="2012" name="Science">
        <title>The Paleozoic origin of enzymatic lignin decomposition reconstructed from 31 fungal genomes.</title>
        <authorList>
            <person name="Floudas D."/>
            <person name="Binder M."/>
            <person name="Riley R."/>
            <person name="Barry K."/>
            <person name="Blanchette R.A."/>
            <person name="Henrissat B."/>
            <person name="Martinez A.T."/>
            <person name="Otillar R."/>
            <person name="Spatafora J.W."/>
            <person name="Yadav J.S."/>
            <person name="Aerts A."/>
            <person name="Benoit I."/>
            <person name="Boyd A."/>
            <person name="Carlson A."/>
            <person name="Copeland A."/>
            <person name="Coutinho P.M."/>
            <person name="de Vries R.P."/>
            <person name="Ferreira P."/>
            <person name="Findley K."/>
            <person name="Foster B."/>
            <person name="Gaskell J."/>
            <person name="Glotzer D."/>
            <person name="Gorecki P."/>
            <person name="Heitman J."/>
            <person name="Hesse C."/>
            <person name="Hori C."/>
            <person name="Igarashi K."/>
            <person name="Jurgens J.A."/>
            <person name="Kallen N."/>
            <person name="Kersten P."/>
            <person name="Kohler A."/>
            <person name="Kuees U."/>
            <person name="Kumar T.K.A."/>
            <person name="Kuo A."/>
            <person name="LaButti K."/>
            <person name="Larrondo L.F."/>
            <person name="Lindquist E."/>
            <person name="Ling A."/>
            <person name="Lombard V."/>
            <person name="Lucas S."/>
            <person name="Lundell T."/>
            <person name="Martin R."/>
            <person name="McLaughlin D.J."/>
            <person name="Morgenstern I."/>
            <person name="Morin E."/>
            <person name="Murat C."/>
            <person name="Nagy L.G."/>
            <person name="Nolan M."/>
            <person name="Ohm R.A."/>
            <person name="Patyshakuliyeva A."/>
            <person name="Rokas A."/>
            <person name="Ruiz-Duenas F.J."/>
            <person name="Sabat G."/>
            <person name="Salamov A."/>
            <person name="Samejima M."/>
            <person name="Schmutz J."/>
            <person name="Slot J.C."/>
            <person name="St John F."/>
            <person name="Stenlid J."/>
            <person name="Sun H."/>
            <person name="Sun S."/>
            <person name="Syed K."/>
            <person name="Tsang A."/>
            <person name="Wiebenga A."/>
            <person name="Young D."/>
            <person name="Pisabarro A."/>
            <person name="Eastwood D.C."/>
            <person name="Martin F."/>
            <person name="Cullen D."/>
            <person name="Grigoriev I.V."/>
            <person name="Hibbett D.S."/>
        </authorList>
    </citation>
    <scope>NUCLEOTIDE SEQUENCE [LARGE SCALE GENOMIC DNA]</scope>
    <source>
        <strain evidence="3">MF3/22</strain>
    </source>
</reference>